<dbReference type="GO" id="GO:0016020">
    <property type="term" value="C:membrane"/>
    <property type="evidence" value="ECO:0007669"/>
    <property type="project" value="InterPro"/>
</dbReference>
<feature type="domain" description="PAC" evidence="9">
    <location>
        <begin position="127"/>
        <end position="179"/>
    </location>
</feature>
<evidence type="ECO:0000313" key="11">
    <source>
        <dbReference type="Proteomes" id="UP000069205"/>
    </source>
</evidence>
<dbReference type="NCBIfam" id="TIGR00229">
    <property type="entry name" value="sensory_box"/>
    <property type="match status" value="7"/>
</dbReference>
<dbReference type="PANTHER" id="PTHR43304">
    <property type="entry name" value="PHYTOCHROME-LIKE PROTEIN CPH1"/>
    <property type="match status" value="1"/>
</dbReference>
<dbReference type="Gene3D" id="2.10.70.100">
    <property type="match status" value="1"/>
</dbReference>
<feature type="domain" description="PAS" evidence="8">
    <location>
        <begin position="818"/>
        <end position="888"/>
    </location>
</feature>
<evidence type="ECO:0000256" key="3">
    <source>
        <dbReference type="ARBA" id="ARBA00022553"/>
    </source>
</evidence>
<evidence type="ECO:0000313" key="10">
    <source>
        <dbReference type="EMBL" id="ALA56615.1"/>
    </source>
</evidence>
<accession>A0A0K2G6Q8</accession>
<protein>
    <recommendedName>
        <fullName evidence="2">histidine kinase</fullName>
        <ecNumber evidence="2">2.7.13.3</ecNumber>
    </recommendedName>
</protein>
<dbReference type="KEGG" id="nmv:NITMOv2_0175"/>
<evidence type="ECO:0000259" key="8">
    <source>
        <dbReference type="PROSITE" id="PS50112"/>
    </source>
</evidence>
<evidence type="ECO:0000256" key="4">
    <source>
        <dbReference type="ARBA" id="ARBA00022679"/>
    </source>
</evidence>
<dbReference type="Gene3D" id="3.30.565.10">
    <property type="entry name" value="Histidine kinase-like ATPase, C-terminal domain"/>
    <property type="match status" value="1"/>
</dbReference>
<dbReference type="CDD" id="cd00130">
    <property type="entry name" value="PAS"/>
    <property type="match status" value="7"/>
</dbReference>
<feature type="region of interest" description="Disordered" evidence="7">
    <location>
        <begin position="1277"/>
        <end position="1296"/>
    </location>
</feature>
<feature type="domain" description="PAC" evidence="9">
    <location>
        <begin position="892"/>
        <end position="942"/>
    </location>
</feature>
<dbReference type="Pfam" id="PF02518">
    <property type="entry name" value="HATPase_c"/>
    <property type="match status" value="1"/>
</dbReference>
<dbReference type="InterPro" id="IPR000014">
    <property type="entry name" value="PAS"/>
</dbReference>
<dbReference type="Pfam" id="PF00989">
    <property type="entry name" value="PAS"/>
    <property type="match status" value="1"/>
</dbReference>
<dbReference type="InterPro" id="IPR036890">
    <property type="entry name" value="HATPase_C_sf"/>
</dbReference>
<dbReference type="EMBL" id="CP011801">
    <property type="protein sequence ID" value="ALA56615.1"/>
    <property type="molecule type" value="Genomic_DNA"/>
</dbReference>
<dbReference type="InterPro" id="IPR035965">
    <property type="entry name" value="PAS-like_dom_sf"/>
</dbReference>
<dbReference type="InterPro" id="IPR052162">
    <property type="entry name" value="Sensor_kinase/Photoreceptor"/>
</dbReference>
<reference evidence="10 11" key="1">
    <citation type="journal article" date="2015" name="Proc. Natl. Acad. Sci. U.S.A.">
        <title>Expanded metabolic versatility of ubiquitous nitrite-oxidizing bacteria from the genus Nitrospira.</title>
        <authorList>
            <person name="Koch H."/>
            <person name="Lucker S."/>
            <person name="Albertsen M."/>
            <person name="Kitzinger K."/>
            <person name="Herbold C."/>
            <person name="Spieck E."/>
            <person name="Nielsen P.H."/>
            <person name="Wagner M."/>
            <person name="Daims H."/>
        </authorList>
    </citation>
    <scope>NUCLEOTIDE SEQUENCE [LARGE SCALE GENOMIC DNA]</scope>
    <source>
        <strain evidence="10 11">NSP M-1</strain>
    </source>
</reference>
<dbReference type="Gene3D" id="1.20.5.1930">
    <property type="match status" value="1"/>
</dbReference>
<dbReference type="PROSITE" id="PS50113">
    <property type="entry name" value="PAC"/>
    <property type="match status" value="7"/>
</dbReference>
<feature type="domain" description="PAS" evidence="8">
    <location>
        <begin position="943"/>
        <end position="1014"/>
    </location>
</feature>
<dbReference type="Pfam" id="PF13426">
    <property type="entry name" value="PAS_9"/>
    <property type="match status" value="1"/>
</dbReference>
<dbReference type="Pfam" id="PF08447">
    <property type="entry name" value="PAS_3"/>
    <property type="match status" value="2"/>
</dbReference>
<evidence type="ECO:0000256" key="5">
    <source>
        <dbReference type="ARBA" id="ARBA00022777"/>
    </source>
</evidence>
<dbReference type="RefSeq" id="WP_053378079.1">
    <property type="nucleotide sequence ID" value="NZ_CP011801.1"/>
</dbReference>
<evidence type="ECO:0000256" key="2">
    <source>
        <dbReference type="ARBA" id="ARBA00012438"/>
    </source>
</evidence>
<dbReference type="PATRIC" id="fig|42253.5.peg.172"/>
<evidence type="ECO:0000256" key="1">
    <source>
        <dbReference type="ARBA" id="ARBA00000085"/>
    </source>
</evidence>
<dbReference type="InterPro" id="IPR001610">
    <property type="entry name" value="PAC"/>
</dbReference>
<gene>
    <name evidence="10" type="ORF">NITMOv2_0175</name>
</gene>
<dbReference type="Pfam" id="PF07730">
    <property type="entry name" value="HisKA_3"/>
    <property type="match status" value="1"/>
</dbReference>
<proteinExistence type="predicted"/>
<feature type="domain" description="PAC" evidence="9">
    <location>
        <begin position="767"/>
        <end position="817"/>
    </location>
</feature>
<dbReference type="Gene3D" id="3.30.450.20">
    <property type="entry name" value="PAS domain"/>
    <property type="match status" value="8"/>
</dbReference>
<feature type="compositionally biased region" description="Basic and acidic residues" evidence="7">
    <location>
        <begin position="1278"/>
        <end position="1289"/>
    </location>
</feature>
<feature type="domain" description="PAS" evidence="8">
    <location>
        <begin position="565"/>
        <end position="637"/>
    </location>
</feature>
<feature type="domain" description="PAC" evidence="9">
    <location>
        <begin position="1017"/>
        <end position="1070"/>
    </location>
</feature>
<dbReference type="SUPFAM" id="SSF55874">
    <property type="entry name" value="ATPase domain of HSP90 chaperone/DNA topoisomerase II/histidine kinase"/>
    <property type="match status" value="1"/>
</dbReference>
<dbReference type="PROSITE" id="PS50112">
    <property type="entry name" value="PAS"/>
    <property type="match status" value="6"/>
</dbReference>
<dbReference type="GO" id="GO:0006355">
    <property type="term" value="P:regulation of DNA-templated transcription"/>
    <property type="evidence" value="ECO:0007669"/>
    <property type="project" value="InterPro"/>
</dbReference>
<feature type="coiled-coil region" evidence="6">
    <location>
        <begin position="10"/>
        <end position="55"/>
    </location>
</feature>
<dbReference type="SMART" id="SM00086">
    <property type="entry name" value="PAC"/>
    <property type="match status" value="7"/>
</dbReference>
<dbReference type="InterPro" id="IPR013656">
    <property type="entry name" value="PAS_4"/>
</dbReference>
<dbReference type="SUPFAM" id="SSF55785">
    <property type="entry name" value="PYP-like sensor domain (PAS domain)"/>
    <property type="match status" value="8"/>
</dbReference>
<dbReference type="SMART" id="SM00091">
    <property type="entry name" value="PAS"/>
    <property type="match status" value="8"/>
</dbReference>
<dbReference type="Proteomes" id="UP000069205">
    <property type="component" value="Chromosome"/>
</dbReference>
<dbReference type="GO" id="GO:0000155">
    <property type="term" value="F:phosphorelay sensor kinase activity"/>
    <property type="evidence" value="ECO:0007669"/>
    <property type="project" value="InterPro"/>
</dbReference>
<feature type="domain" description="PAC" evidence="9">
    <location>
        <begin position="254"/>
        <end position="305"/>
    </location>
</feature>
<dbReference type="STRING" id="42253.NITMOv2_0175"/>
<feature type="domain" description="PAC" evidence="9">
    <location>
        <begin position="640"/>
        <end position="692"/>
    </location>
</feature>
<feature type="coiled-coil region" evidence="6">
    <location>
        <begin position="1061"/>
        <end position="1088"/>
    </location>
</feature>
<keyword evidence="5" id="KW-0418">Kinase</keyword>
<keyword evidence="4" id="KW-0808">Transferase</keyword>
<keyword evidence="6" id="KW-0175">Coiled coil</keyword>
<sequence>MSQTGHMPELESLRSQVADLTRALAEQDRSLQAHYTRLEQERARADAELRRQLQQLSAVQALAHVGGWEWDLASGEMEWSDEQFRIFGHEPQSMSPTHETFLTALLPEDHDRILASVNEALRGTAAYNVECRIVLPNGEVRTIHCRGEVDRDADGRPVRMFGSTLDITERKQAEAALQQSEAHFRELIEHSSDIITVLDLDGTIRFESPSFERLLGYAAQELNGRVAFDFVHEDDLAAVLERFETIVRQPGEPRSAEFRFRHKDGSWRTFEGIGRAVRDAQGQIRVIVNSRDITERKRVEEILRQSRQQLHAIVEGTSDAVFIKDREGRYLLFNAAAGRFVGKKPEDVLGHDDTFIFPPDDARAVMEKDRDVMANGKTATYEDHVTTADGTYRTFLSTKGPLFDAKGAVSGLFGISRDITERKQTEAALRASEEFGRVVLNSLSAHIAVLDKDGTIVAVNDAWQRFAAANGAPNSPGIGVGVNYLNLCGRATSDDEPAQYILRGIEGVRAGRRSSFSTEYACHSATEQRWFVLRATPLAGEAGGAVITHENISERKQAEDALRRTHVFLQSIIENIPYMITVKDARDLRYIMLNKAGERLFGRPRQDVIGQTAHDVLREAEADRVFEADTEALMQPDSVTRSEQVLLNHGHEERLLLTKKIPIPGDDGKPAYLLTISEDITERKAAEDALRASEELFAKAFRASPNPVGITEVESGRCLDVNDACLELFGFRREEVVGRTTLLLGIWPNPEDRLRLIDRLRTGGPVRNWEMSFRTNRGELRHILVSSDLVELRGTRCLLTVGHDITERKKAESALRASEELFAKAFRSSPYPIVLSELESGLFLDANDASFEIFGYTRGDLVGRTADDVRLWPSPEDRLRFVQRLKQAGSIRNLEVGLRNKAGEVRRCLVSAELIDLHGTPCMVTVGHDITEQKRAEEELRQSHAFIRQVIDIDPNFVFAKDRAGRFTLVNKAVADAYGTTVEALIGKTDADFNSHPDEVEFFRRLDLEVMDSRQERFIPEEVITDAVGRTRWLQTVKRPILDEAGRATMVLGAATDITERKRMEETLRQRERDLRAALEERERISQDLHDGILQSLYAVGLGLESCKPLITQRRHKDAFATVAQAVTQLNAVMTEVRNFIAGLESQVLQGGDVETAVRTVIATLMHAHPIRCRVRIEPDALPSISKERALQLLNILREALSNVVRHARATAVSVSLRRLRRTIRLRIDDNGVGFDVRTAAGTGYGLGNMAARARKVRIEFHVQSTPGEGTTIILNVPKEEPHAHRESQTDSPLAR</sequence>
<keyword evidence="11" id="KW-1185">Reference proteome</keyword>
<dbReference type="OrthoDB" id="9815750at2"/>
<name>A0A0K2G6Q8_NITMO</name>
<keyword evidence="3" id="KW-0597">Phosphoprotein</keyword>
<dbReference type="InterPro" id="IPR003594">
    <property type="entry name" value="HATPase_dom"/>
</dbReference>
<dbReference type="InterPro" id="IPR013767">
    <property type="entry name" value="PAS_fold"/>
</dbReference>
<comment type="catalytic activity">
    <reaction evidence="1">
        <text>ATP + protein L-histidine = ADP + protein N-phospho-L-histidine.</text>
        <dbReference type="EC" id="2.7.13.3"/>
    </reaction>
</comment>
<dbReference type="EC" id="2.7.13.3" evidence="2"/>
<dbReference type="Pfam" id="PF08448">
    <property type="entry name" value="PAS_4"/>
    <property type="match status" value="4"/>
</dbReference>
<feature type="domain" description="PAS" evidence="8">
    <location>
        <begin position="180"/>
        <end position="250"/>
    </location>
</feature>
<dbReference type="PANTHER" id="PTHR43304:SF1">
    <property type="entry name" value="PAC DOMAIN-CONTAINING PROTEIN"/>
    <property type="match status" value="1"/>
</dbReference>
<evidence type="ECO:0000256" key="7">
    <source>
        <dbReference type="SAM" id="MobiDB-lite"/>
    </source>
</evidence>
<feature type="domain" description="PAC" evidence="9">
    <location>
        <begin position="379"/>
        <end position="431"/>
    </location>
</feature>
<feature type="domain" description="PAS" evidence="8">
    <location>
        <begin position="693"/>
        <end position="761"/>
    </location>
</feature>
<dbReference type="InterPro" id="IPR013655">
    <property type="entry name" value="PAS_fold_3"/>
</dbReference>
<dbReference type="GO" id="GO:0046983">
    <property type="term" value="F:protein dimerization activity"/>
    <property type="evidence" value="ECO:0007669"/>
    <property type="project" value="InterPro"/>
</dbReference>
<dbReference type="InterPro" id="IPR000700">
    <property type="entry name" value="PAS-assoc_C"/>
</dbReference>
<organism evidence="10 11">
    <name type="scientific">Nitrospira moscoviensis</name>
    <dbReference type="NCBI Taxonomy" id="42253"/>
    <lineage>
        <taxon>Bacteria</taxon>
        <taxon>Pseudomonadati</taxon>
        <taxon>Nitrospirota</taxon>
        <taxon>Nitrospiria</taxon>
        <taxon>Nitrospirales</taxon>
        <taxon>Nitrospiraceae</taxon>
        <taxon>Nitrospira</taxon>
    </lineage>
</organism>
<feature type="domain" description="PAS" evidence="8">
    <location>
        <begin position="306"/>
        <end position="376"/>
    </location>
</feature>
<dbReference type="CDD" id="cd16917">
    <property type="entry name" value="HATPase_UhpB-NarQ-NarX-like"/>
    <property type="match status" value="1"/>
</dbReference>
<evidence type="ECO:0000256" key="6">
    <source>
        <dbReference type="SAM" id="Coils"/>
    </source>
</evidence>
<dbReference type="InterPro" id="IPR011712">
    <property type="entry name" value="Sig_transdc_His_kin_sub3_dim/P"/>
</dbReference>
<evidence type="ECO:0000259" key="9">
    <source>
        <dbReference type="PROSITE" id="PS50113"/>
    </source>
</evidence>
<dbReference type="SMART" id="SM00387">
    <property type="entry name" value="HATPase_c"/>
    <property type="match status" value="1"/>
</dbReference>